<feature type="transmembrane region" description="Helical" evidence="11">
    <location>
        <begin position="12"/>
        <end position="32"/>
    </location>
</feature>
<dbReference type="InterPro" id="IPR036138">
    <property type="entry name" value="PBP_dimer_sf"/>
</dbReference>
<evidence type="ECO:0000256" key="7">
    <source>
        <dbReference type="ARBA" id="ARBA00022984"/>
    </source>
</evidence>
<evidence type="ECO:0000259" key="12">
    <source>
        <dbReference type="Pfam" id="PF00905"/>
    </source>
</evidence>
<keyword evidence="6" id="KW-0133">Cell shape</keyword>
<dbReference type="RefSeq" id="WP_249307243.1">
    <property type="nucleotide sequence ID" value="NZ_JACRSZ010000003.1"/>
</dbReference>
<dbReference type="Gene3D" id="3.90.1310.10">
    <property type="entry name" value="Penicillin-binding protein 2a (Domain 2)"/>
    <property type="match status" value="1"/>
</dbReference>
<keyword evidence="7" id="KW-0573">Peptidoglycan synthesis</keyword>
<reference evidence="14 15" key="1">
    <citation type="submission" date="2020-08" db="EMBL/GenBank/DDBJ databases">
        <title>Genome public.</title>
        <authorList>
            <person name="Liu C."/>
            <person name="Sun Q."/>
        </authorList>
    </citation>
    <scope>NUCLEOTIDE SEQUENCE [LARGE SCALE GENOMIC DNA]</scope>
    <source>
        <strain evidence="14 15">NSJ-46</strain>
    </source>
</reference>
<dbReference type="Gene3D" id="3.40.710.10">
    <property type="entry name" value="DD-peptidase/beta-lactamase superfamily"/>
    <property type="match status" value="1"/>
</dbReference>
<dbReference type="PANTHER" id="PTHR30627:SF2">
    <property type="entry name" value="PEPTIDOGLYCAN D,D-TRANSPEPTIDASE MRDA"/>
    <property type="match status" value="1"/>
</dbReference>
<feature type="domain" description="Penicillin-binding protein dimerisation" evidence="13">
    <location>
        <begin position="60"/>
        <end position="340"/>
    </location>
</feature>
<comment type="similarity">
    <text evidence="3">Belongs to the transpeptidase family.</text>
</comment>
<dbReference type="PANTHER" id="PTHR30627">
    <property type="entry name" value="PEPTIDOGLYCAN D,D-TRANSPEPTIDASE"/>
    <property type="match status" value="1"/>
</dbReference>
<evidence type="ECO:0000256" key="8">
    <source>
        <dbReference type="ARBA" id="ARBA00022989"/>
    </source>
</evidence>
<keyword evidence="4" id="KW-1003">Cell membrane</keyword>
<evidence type="ECO:0000256" key="6">
    <source>
        <dbReference type="ARBA" id="ARBA00022960"/>
    </source>
</evidence>
<gene>
    <name evidence="14" type="ORF">H8716_04035</name>
</gene>
<accession>A0ABR7N796</accession>
<evidence type="ECO:0000256" key="5">
    <source>
        <dbReference type="ARBA" id="ARBA00022692"/>
    </source>
</evidence>
<evidence type="ECO:0000313" key="14">
    <source>
        <dbReference type="EMBL" id="MBC8572257.1"/>
    </source>
</evidence>
<evidence type="ECO:0000256" key="3">
    <source>
        <dbReference type="ARBA" id="ARBA00007171"/>
    </source>
</evidence>
<dbReference type="SUPFAM" id="SSF56601">
    <property type="entry name" value="beta-lactamase/transpeptidase-like"/>
    <property type="match status" value="1"/>
</dbReference>
<comment type="subcellular location">
    <subcellularLocation>
        <location evidence="2">Cell membrane</location>
    </subcellularLocation>
    <subcellularLocation>
        <location evidence="1">Membrane</location>
        <topology evidence="1">Single-pass membrane protein</topology>
    </subcellularLocation>
</comment>
<evidence type="ECO:0000256" key="2">
    <source>
        <dbReference type="ARBA" id="ARBA00004236"/>
    </source>
</evidence>
<evidence type="ECO:0000256" key="10">
    <source>
        <dbReference type="ARBA" id="ARBA00023316"/>
    </source>
</evidence>
<dbReference type="Pfam" id="PF00905">
    <property type="entry name" value="Transpeptidase"/>
    <property type="match status" value="1"/>
</dbReference>
<keyword evidence="9 11" id="KW-0472">Membrane</keyword>
<evidence type="ECO:0000313" key="15">
    <source>
        <dbReference type="Proteomes" id="UP000657421"/>
    </source>
</evidence>
<evidence type="ECO:0000256" key="11">
    <source>
        <dbReference type="SAM" id="Phobius"/>
    </source>
</evidence>
<dbReference type="InterPro" id="IPR012338">
    <property type="entry name" value="Beta-lactam/transpept-like"/>
</dbReference>
<keyword evidence="8 11" id="KW-1133">Transmembrane helix</keyword>
<proteinExistence type="inferred from homology"/>
<dbReference type="Proteomes" id="UP000657421">
    <property type="component" value="Unassembled WGS sequence"/>
</dbReference>
<evidence type="ECO:0000256" key="4">
    <source>
        <dbReference type="ARBA" id="ARBA00022475"/>
    </source>
</evidence>
<organism evidence="14 15">
    <name type="scientific">Jingyaoa shaoxingensis</name>
    <dbReference type="NCBI Taxonomy" id="2763671"/>
    <lineage>
        <taxon>Bacteria</taxon>
        <taxon>Bacillati</taxon>
        <taxon>Bacillota</taxon>
        <taxon>Clostridia</taxon>
        <taxon>Lachnospirales</taxon>
        <taxon>Lachnospiraceae</taxon>
        <taxon>Jingyaoa</taxon>
    </lineage>
</organism>
<dbReference type="InterPro" id="IPR001460">
    <property type="entry name" value="PCN-bd_Tpept"/>
</dbReference>
<keyword evidence="15" id="KW-1185">Reference proteome</keyword>
<dbReference type="Pfam" id="PF03717">
    <property type="entry name" value="PBP_dimer"/>
    <property type="match status" value="1"/>
</dbReference>
<evidence type="ECO:0000256" key="1">
    <source>
        <dbReference type="ARBA" id="ARBA00004167"/>
    </source>
</evidence>
<evidence type="ECO:0000259" key="13">
    <source>
        <dbReference type="Pfam" id="PF03717"/>
    </source>
</evidence>
<comment type="caution">
    <text evidence="14">The sequence shown here is derived from an EMBL/GenBank/DDBJ whole genome shotgun (WGS) entry which is preliminary data.</text>
</comment>
<feature type="domain" description="Penicillin-binding protein transpeptidase" evidence="12">
    <location>
        <begin position="624"/>
        <end position="935"/>
    </location>
</feature>
<dbReference type="InterPro" id="IPR005311">
    <property type="entry name" value="PBP_dimer"/>
</dbReference>
<sequence length="972" mass="108479">MFKKIKKILSRFFQSRSVILSILLVLMGFVLIRRLFDLQIINGESYQDNYNLQITRETTIPSTRGCIYDSDGNLLAYNKLAYDVTFQDVGSYETTREKNLTINGYLYQIMQILYANGDDVYTDFAIKINDAGEYEYTKSGTNLLRFRADVYGQADPADMKPYQKSVSAEDMVKELGGDGDYGFGVVSESLEKPYTAAELEQYGLPDTLSQEDALKIIAMRSAINQNNYQKYISTTIARDISDKSMSSLMESKGYYVGVDVEESSIRVYNESLYYANIIGYTGKISAEEIQSLNADSGENKYDTTDIFGKAGLEQYYEKELQGVDGKKTVYVNNLGKVLKEDSQVDPQTGDDIYLTLKTDWQKAGYQLLEQYVAGIVWKNTYDYKEFDNTQVGTNEIVIPVYDIYYALFENNVLSVSHLRSNDATELEKKVYNMFLDKKSQLFADLKAELLSASAKPYNELSEEMQAYITYLLDTTMVELGIIREDAIDTTDNTYIAWTNDENISLRDYLTYAISKDWMDISQISTDSQFLDTDEIFSSLCDYLAEYVTNDNNFSKIVYRYMIEDDQLSPQIECQLLYDQGILEADDATYQGLGDGSVYSFDFIKEKIYNLEIKPASLGLSPCSGSMVITDPNNGNVLACISYPGYDNNRLANDMDEEYFSELVTDKSSPFYNKATQELTAPGSTYKIVTAVAGVMEGVISETETINCTGVFEDVKPPINCWIHSSGGMHGAISLATAIQESCNYFFNAVGVRLGNLGGTNGESDDATGIAKLAKYASMFGFDQETGIEMDESSPRISDQAEAPSAMGQGNNAYATVQLARYAATIANSGTCYDLTLIDKITDSTGRTIMEKEPVIHDTVEATDSLWNTIHTGMNQMIKQNTYWQDIEIDMAGKTGTAEETGVPSHALFIGYAPYDNPEVAIACRITNGYTSANASLLAKDMIRYIYDLADKDTLITGHASVYDGTISGVRTD</sequence>
<dbReference type="SUPFAM" id="SSF56519">
    <property type="entry name" value="Penicillin binding protein dimerisation domain"/>
    <property type="match status" value="1"/>
</dbReference>
<dbReference type="EMBL" id="JACRSZ010000003">
    <property type="protein sequence ID" value="MBC8572257.1"/>
    <property type="molecule type" value="Genomic_DNA"/>
</dbReference>
<evidence type="ECO:0000256" key="9">
    <source>
        <dbReference type="ARBA" id="ARBA00023136"/>
    </source>
</evidence>
<name>A0ABR7N796_9FIRM</name>
<keyword evidence="5 11" id="KW-0812">Transmembrane</keyword>
<dbReference type="InterPro" id="IPR050515">
    <property type="entry name" value="Beta-lactam/transpept"/>
</dbReference>
<protein>
    <submittedName>
        <fullName evidence="14">Peptidase</fullName>
    </submittedName>
</protein>
<keyword evidence="10" id="KW-0961">Cell wall biogenesis/degradation</keyword>